<sequence>MAQQLNQVDERTQVIQQTQDEQYNHLLEIEATAQRSFDESQRFFQFYGYYPEGWPPDPMTGSADPWPGRPTSQVSHLPHH</sequence>
<reference evidence="2 3" key="1">
    <citation type="submission" date="2024-02" db="EMBL/GenBank/DDBJ databases">
        <title>High-quality chromosome-scale genome assembly of Pensacola bahiagrass (Paspalum notatum Flugge var. saurae).</title>
        <authorList>
            <person name="Vega J.M."/>
            <person name="Podio M."/>
            <person name="Orjuela J."/>
            <person name="Siena L.A."/>
            <person name="Pessino S.C."/>
            <person name="Combes M.C."/>
            <person name="Mariac C."/>
            <person name="Albertini E."/>
            <person name="Pupilli F."/>
            <person name="Ortiz J.P.A."/>
            <person name="Leblanc O."/>
        </authorList>
    </citation>
    <scope>NUCLEOTIDE SEQUENCE [LARGE SCALE GENOMIC DNA]</scope>
    <source>
        <strain evidence="2">R1</strain>
        <tissue evidence="2">Leaf</tissue>
    </source>
</reference>
<feature type="region of interest" description="Disordered" evidence="1">
    <location>
        <begin position="54"/>
        <end position="80"/>
    </location>
</feature>
<gene>
    <name evidence="2" type="ORF">U9M48_039807</name>
</gene>
<accession>A0AAQ3XCI3</accession>
<keyword evidence="3" id="KW-1185">Reference proteome</keyword>
<name>A0AAQ3XCI3_PASNO</name>
<organism evidence="2 3">
    <name type="scientific">Paspalum notatum var. saurae</name>
    <dbReference type="NCBI Taxonomy" id="547442"/>
    <lineage>
        <taxon>Eukaryota</taxon>
        <taxon>Viridiplantae</taxon>
        <taxon>Streptophyta</taxon>
        <taxon>Embryophyta</taxon>
        <taxon>Tracheophyta</taxon>
        <taxon>Spermatophyta</taxon>
        <taxon>Magnoliopsida</taxon>
        <taxon>Liliopsida</taxon>
        <taxon>Poales</taxon>
        <taxon>Poaceae</taxon>
        <taxon>PACMAD clade</taxon>
        <taxon>Panicoideae</taxon>
        <taxon>Andropogonodae</taxon>
        <taxon>Paspaleae</taxon>
        <taxon>Paspalinae</taxon>
        <taxon>Paspalum</taxon>
    </lineage>
</organism>
<feature type="compositionally biased region" description="Polar residues" evidence="1">
    <location>
        <begin position="70"/>
        <end position="80"/>
    </location>
</feature>
<evidence type="ECO:0000313" key="2">
    <source>
        <dbReference type="EMBL" id="WVZ93853.1"/>
    </source>
</evidence>
<evidence type="ECO:0000256" key="1">
    <source>
        <dbReference type="SAM" id="MobiDB-lite"/>
    </source>
</evidence>
<dbReference type="AlphaFoldDB" id="A0AAQ3XCI3"/>
<dbReference type="Proteomes" id="UP001341281">
    <property type="component" value="Chromosome 09"/>
</dbReference>
<dbReference type="EMBL" id="CP144753">
    <property type="protein sequence ID" value="WVZ93853.1"/>
    <property type="molecule type" value="Genomic_DNA"/>
</dbReference>
<proteinExistence type="predicted"/>
<protein>
    <submittedName>
        <fullName evidence="2">Uncharacterized protein</fullName>
    </submittedName>
</protein>
<evidence type="ECO:0000313" key="3">
    <source>
        <dbReference type="Proteomes" id="UP001341281"/>
    </source>
</evidence>